<keyword evidence="3 4" id="KW-0106">Calcium</keyword>
<dbReference type="GO" id="GO:0005737">
    <property type="term" value="C:cytoplasm"/>
    <property type="evidence" value="ECO:0007669"/>
    <property type="project" value="TreeGrafter"/>
</dbReference>
<evidence type="ECO:0000256" key="3">
    <source>
        <dbReference type="ARBA" id="ARBA00022837"/>
    </source>
</evidence>
<dbReference type="AlphaFoldDB" id="A0A663N8H0"/>
<evidence type="ECO:0000256" key="5">
    <source>
        <dbReference type="RuleBase" id="RU368048"/>
    </source>
</evidence>
<organism evidence="6 7">
    <name type="scientific">Athene cunicularia</name>
    <name type="common">Burrowing owl</name>
    <name type="synonym">Speotyto cunicularia</name>
    <dbReference type="NCBI Taxonomy" id="194338"/>
    <lineage>
        <taxon>Eukaryota</taxon>
        <taxon>Metazoa</taxon>
        <taxon>Chordata</taxon>
        <taxon>Craniata</taxon>
        <taxon>Vertebrata</taxon>
        <taxon>Euteleostomi</taxon>
        <taxon>Archelosauria</taxon>
        <taxon>Archosauria</taxon>
        <taxon>Dinosauria</taxon>
        <taxon>Saurischia</taxon>
        <taxon>Theropoda</taxon>
        <taxon>Coelurosauria</taxon>
        <taxon>Aves</taxon>
        <taxon>Neognathae</taxon>
        <taxon>Neoaves</taxon>
        <taxon>Telluraves</taxon>
        <taxon>Strigiformes</taxon>
        <taxon>Strigidae</taxon>
        <taxon>Athene</taxon>
    </lineage>
</organism>
<sequence>MALSAVLTEAEMAAAAHSFDYKTIFVKVGLNSKSKDQLTKALGILNQDRILCMSHSFVLSPLTLFLQNFSVSVRALTDAKTKALRAAGDSKIGVDGKSAFIKQNNICL</sequence>
<dbReference type="InterPro" id="IPR008080">
    <property type="entry name" value="Parvalbumin"/>
</dbReference>
<dbReference type="PANTHER" id="PTHR11653">
    <property type="entry name" value="PARVALBUMIN ALPHA"/>
    <property type="match status" value="1"/>
</dbReference>
<evidence type="ECO:0000313" key="7">
    <source>
        <dbReference type="Proteomes" id="UP000472269"/>
    </source>
</evidence>
<comment type="similarity">
    <text evidence="1 5">Belongs to the parvalbumin family.</text>
</comment>
<proteinExistence type="inferred from homology"/>
<evidence type="ECO:0000256" key="1">
    <source>
        <dbReference type="ARBA" id="ARBA00009753"/>
    </source>
</evidence>
<keyword evidence="7" id="KW-1185">Reference proteome</keyword>
<comment type="function">
    <text evidence="5">In muscle, parvalbumin is thought to be involved in relaxation after contraction. It binds two calcium ions.</text>
</comment>
<name>A0A663N8H0_ATHCN</name>
<dbReference type="PANTHER" id="PTHR11653:SF12">
    <property type="entry name" value="PARVALBUMIN"/>
    <property type="match status" value="1"/>
</dbReference>
<protein>
    <recommendedName>
        <fullName evidence="5">Parvalbumin</fullName>
    </recommendedName>
</protein>
<dbReference type="Proteomes" id="UP000472269">
    <property type="component" value="Unplaced"/>
</dbReference>
<evidence type="ECO:0000313" key="6">
    <source>
        <dbReference type="Ensembl" id="ENSACUP00000020729.1"/>
    </source>
</evidence>
<feature type="binding site" evidence="4">
    <location>
        <position position="91"/>
    </location>
    <ligand>
        <name>Ca(2+)</name>
        <dbReference type="ChEBI" id="CHEBI:29108"/>
        <label>2</label>
    </ligand>
</feature>
<evidence type="ECO:0000256" key="2">
    <source>
        <dbReference type="ARBA" id="ARBA00022723"/>
    </source>
</evidence>
<accession>A0A663N8H0</accession>
<reference evidence="6" key="2">
    <citation type="submission" date="2025-09" db="UniProtKB">
        <authorList>
            <consortium name="Ensembl"/>
        </authorList>
    </citation>
    <scope>IDENTIFICATION</scope>
</reference>
<dbReference type="GO" id="GO:0005509">
    <property type="term" value="F:calcium ion binding"/>
    <property type="evidence" value="ECO:0007669"/>
    <property type="project" value="UniProtKB-UniRule"/>
</dbReference>
<keyword evidence="2 4" id="KW-0479">Metal-binding</keyword>
<feature type="binding site" evidence="4">
    <location>
        <position position="48"/>
    </location>
    <ligand>
        <name>Ca(2+)</name>
        <dbReference type="ChEBI" id="CHEBI:29108"/>
        <label>1</label>
    </ligand>
</feature>
<dbReference type="Ensembl" id="ENSACUT00000022105.1">
    <property type="protein sequence ID" value="ENSACUP00000020729.1"/>
    <property type="gene ID" value="ENSACUG00000013837.1"/>
</dbReference>
<feature type="binding site" evidence="4">
    <location>
        <position position="89"/>
    </location>
    <ligand>
        <name>Ca(2+)</name>
        <dbReference type="ChEBI" id="CHEBI:29108"/>
        <label>1</label>
    </ligand>
</feature>
<evidence type="ECO:0000256" key="4">
    <source>
        <dbReference type="PIRSR" id="PIRSR608080-1"/>
    </source>
</evidence>
<reference evidence="6" key="1">
    <citation type="submission" date="2025-08" db="UniProtKB">
        <authorList>
            <consortium name="Ensembl"/>
        </authorList>
    </citation>
    <scope>IDENTIFICATION</scope>
</reference>